<accession>X0X1D9</accession>
<evidence type="ECO:0000313" key="1">
    <source>
        <dbReference type="EMBL" id="GAG36999.1"/>
    </source>
</evidence>
<comment type="caution">
    <text evidence="1">The sequence shown here is derived from an EMBL/GenBank/DDBJ whole genome shotgun (WGS) entry which is preliminary data.</text>
</comment>
<sequence length="64" mass="6537">LTLDYGLILIPSGGTANGTVDVVPAGEKVPVKVPVLGLGMSDITVTAGLTEEIAEVLILFIFVV</sequence>
<name>X0X1D9_9ZZZZ</name>
<gene>
    <name evidence="1" type="ORF">S01H1_69065</name>
</gene>
<feature type="non-terminal residue" evidence="1">
    <location>
        <position position="1"/>
    </location>
</feature>
<organism evidence="1">
    <name type="scientific">marine sediment metagenome</name>
    <dbReference type="NCBI Taxonomy" id="412755"/>
    <lineage>
        <taxon>unclassified sequences</taxon>
        <taxon>metagenomes</taxon>
        <taxon>ecological metagenomes</taxon>
    </lineage>
</organism>
<reference evidence="1" key="1">
    <citation type="journal article" date="2014" name="Front. Microbiol.">
        <title>High frequency of phylogenetically diverse reductive dehalogenase-homologous genes in deep subseafloor sedimentary metagenomes.</title>
        <authorList>
            <person name="Kawai M."/>
            <person name="Futagami T."/>
            <person name="Toyoda A."/>
            <person name="Takaki Y."/>
            <person name="Nishi S."/>
            <person name="Hori S."/>
            <person name="Arai W."/>
            <person name="Tsubouchi T."/>
            <person name="Morono Y."/>
            <person name="Uchiyama I."/>
            <person name="Ito T."/>
            <person name="Fujiyama A."/>
            <person name="Inagaki F."/>
            <person name="Takami H."/>
        </authorList>
    </citation>
    <scope>NUCLEOTIDE SEQUENCE</scope>
    <source>
        <strain evidence="1">Expedition CK06-06</strain>
    </source>
</reference>
<proteinExistence type="predicted"/>
<protein>
    <submittedName>
        <fullName evidence="1">Uncharacterized protein</fullName>
    </submittedName>
</protein>
<dbReference type="EMBL" id="BARS01045827">
    <property type="protein sequence ID" value="GAG36999.1"/>
    <property type="molecule type" value="Genomic_DNA"/>
</dbReference>
<dbReference type="AlphaFoldDB" id="X0X1D9"/>